<dbReference type="InterPro" id="IPR003749">
    <property type="entry name" value="ThiS/MoaD-like"/>
</dbReference>
<dbReference type="AlphaFoldDB" id="A0A9Q2QHE0"/>
<dbReference type="PANTHER" id="PTHR34472:SF1">
    <property type="entry name" value="SULFUR CARRIER PROTEIN THIS"/>
    <property type="match status" value="1"/>
</dbReference>
<dbReference type="Pfam" id="PF02597">
    <property type="entry name" value="ThiS"/>
    <property type="match status" value="1"/>
</dbReference>
<dbReference type="InterPro" id="IPR016155">
    <property type="entry name" value="Mopterin_synth/thiamin_S_b"/>
</dbReference>
<dbReference type="EMBL" id="JACVKN010000072">
    <property type="protein sequence ID" value="MBK2064767.1"/>
    <property type="molecule type" value="Genomic_DNA"/>
</dbReference>
<proteinExistence type="predicted"/>
<dbReference type="CDD" id="cd00565">
    <property type="entry name" value="Ubl_ThiS"/>
    <property type="match status" value="1"/>
</dbReference>
<sequence>MRILFNEKELNFNNSITITDLLKSQKFEYPCFAVMLNNSFIAKRSYSEVFLKNNDVVVTVQPMQGG</sequence>
<dbReference type="SUPFAM" id="SSF54285">
    <property type="entry name" value="MoaD/ThiS"/>
    <property type="match status" value="1"/>
</dbReference>
<accession>A0A9Q2QHE0</accession>
<dbReference type="Gene3D" id="3.10.20.30">
    <property type="match status" value="1"/>
</dbReference>
<evidence type="ECO:0000313" key="2">
    <source>
        <dbReference type="Proteomes" id="UP000701999"/>
    </source>
</evidence>
<comment type="caution">
    <text evidence="1">The sequence shown here is derived from an EMBL/GenBank/DDBJ whole genome shotgun (WGS) entry which is preliminary data.</text>
</comment>
<dbReference type="NCBIfam" id="TIGR01683">
    <property type="entry name" value="thiS"/>
    <property type="match status" value="1"/>
</dbReference>
<evidence type="ECO:0000313" key="1">
    <source>
        <dbReference type="EMBL" id="MBK2064767.1"/>
    </source>
</evidence>
<reference evidence="1 2" key="1">
    <citation type="submission" date="2020-09" db="EMBL/GenBank/DDBJ databases">
        <title>Development of specific Francisella tularensis PCR assay based on in-depth characterization of family Francisellaceae.</title>
        <authorList>
            <person name="Ohrman C."/>
            <person name="Sahl J."/>
            <person name="Sjodin A."/>
            <person name="Uneklint I."/>
            <person name="Ballard R."/>
            <person name="Karlsson L."/>
            <person name="Mcdonough R."/>
            <person name="Sundell D."/>
            <person name="Soria K."/>
            <person name="Brindeflk B."/>
            <person name="Vallesi A."/>
            <person name="Ramirez-Paredes J.G."/>
            <person name="Colquhoun D."/>
            <person name="Myrtennas K."/>
            <person name="Birdsell D."/>
            <person name="Johansson A."/>
            <person name="Wagner D."/>
            <person name="Forsman M."/>
        </authorList>
    </citation>
    <scope>NUCLEOTIDE SEQUENCE [LARGE SCALE GENOMIC DNA]</scope>
    <source>
        <strain evidence="1 2">FSC1140</strain>
    </source>
</reference>
<organism evidence="1 2">
    <name type="scientific">Francisella noatunensis</name>
    <dbReference type="NCBI Taxonomy" id="657445"/>
    <lineage>
        <taxon>Bacteria</taxon>
        <taxon>Pseudomonadati</taxon>
        <taxon>Pseudomonadota</taxon>
        <taxon>Gammaproteobacteria</taxon>
        <taxon>Thiotrichales</taxon>
        <taxon>Francisellaceae</taxon>
        <taxon>Francisella</taxon>
    </lineage>
</organism>
<keyword evidence="2" id="KW-1185">Reference proteome</keyword>
<gene>
    <name evidence="1" type="primary">thiS</name>
    <name evidence="1" type="ORF">IB647_03150</name>
</gene>
<name>A0A9Q2QHE0_9GAMM</name>
<dbReference type="Proteomes" id="UP000701999">
    <property type="component" value="Unassembled WGS sequence"/>
</dbReference>
<dbReference type="PANTHER" id="PTHR34472">
    <property type="entry name" value="SULFUR CARRIER PROTEIN THIS"/>
    <property type="match status" value="1"/>
</dbReference>
<dbReference type="InterPro" id="IPR012675">
    <property type="entry name" value="Beta-grasp_dom_sf"/>
</dbReference>
<protein>
    <submittedName>
        <fullName evidence="1">Sulfur carrier protein ThiS</fullName>
    </submittedName>
</protein>
<dbReference type="GeneID" id="93254908"/>
<dbReference type="RefSeq" id="WP_159184257.1">
    <property type="nucleotide sequence ID" value="NZ_JACVJL010000167.1"/>
</dbReference>
<dbReference type="InterPro" id="IPR010035">
    <property type="entry name" value="Thi_S"/>
</dbReference>